<keyword evidence="1" id="KW-0812">Transmembrane</keyword>
<keyword evidence="1" id="KW-0472">Membrane</keyword>
<dbReference type="Proteomes" id="UP000219042">
    <property type="component" value="Unassembled WGS sequence"/>
</dbReference>
<name>A0A240E9Q5_9GAMM</name>
<dbReference type="AlphaFoldDB" id="A0A240E9Q5"/>
<protein>
    <submittedName>
        <fullName evidence="2">Uncharacterized protein</fullName>
    </submittedName>
</protein>
<evidence type="ECO:0000256" key="1">
    <source>
        <dbReference type="SAM" id="Phobius"/>
    </source>
</evidence>
<keyword evidence="3" id="KW-1185">Reference proteome</keyword>
<reference evidence="3" key="1">
    <citation type="submission" date="2016-09" db="EMBL/GenBank/DDBJ databases">
        <authorList>
            <person name="Varghese N."/>
            <person name="Submissions S."/>
        </authorList>
    </citation>
    <scope>NUCLEOTIDE SEQUENCE [LARGE SCALE GENOMIC DNA]</scope>
    <source>
        <strain evidence="3">ANC 4466</strain>
    </source>
</reference>
<gene>
    <name evidence="2" type="ORF">SAMN05421731_1059</name>
</gene>
<keyword evidence="1" id="KW-1133">Transmembrane helix</keyword>
<dbReference type="EMBL" id="OANT01000005">
    <property type="protein sequence ID" value="SNX45457.1"/>
    <property type="molecule type" value="Genomic_DNA"/>
</dbReference>
<evidence type="ECO:0000313" key="2">
    <source>
        <dbReference type="EMBL" id="SNX45457.1"/>
    </source>
</evidence>
<accession>A0A240E9Q5</accession>
<proteinExistence type="predicted"/>
<evidence type="ECO:0000313" key="3">
    <source>
        <dbReference type="Proteomes" id="UP000219042"/>
    </source>
</evidence>
<organism evidence="2 3">
    <name type="scientific">Acinetobacter puyangensis</name>
    <dbReference type="NCBI Taxonomy" id="1096779"/>
    <lineage>
        <taxon>Bacteria</taxon>
        <taxon>Pseudomonadati</taxon>
        <taxon>Pseudomonadota</taxon>
        <taxon>Gammaproteobacteria</taxon>
        <taxon>Moraxellales</taxon>
        <taxon>Moraxellaceae</taxon>
        <taxon>Acinetobacter</taxon>
    </lineage>
</organism>
<sequence length="49" mass="5819">MRKYSLLLALIIFSILIVFDFYGKINLLFKYGSFLKQYILVKICVKEVL</sequence>
<feature type="transmembrane region" description="Helical" evidence="1">
    <location>
        <begin position="6"/>
        <end position="23"/>
    </location>
</feature>